<evidence type="ECO:0000313" key="20">
    <source>
        <dbReference type="EMBL" id="OIQ89765.1"/>
    </source>
</evidence>
<evidence type="ECO:0000256" key="7">
    <source>
        <dbReference type="ARBA" id="ARBA00022475"/>
    </source>
</evidence>
<evidence type="ECO:0000256" key="3">
    <source>
        <dbReference type="ARBA" id="ARBA00004663"/>
    </source>
</evidence>
<dbReference type="PANTHER" id="PTHR34148:SF1">
    <property type="entry name" value="ADENOSYLCOBINAMIDE-GDP RIBAZOLETRANSFERASE"/>
    <property type="match status" value="1"/>
</dbReference>
<evidence type="ECO:0000256" key="18">
    <source>
        <dbReference type="ARBA" id="ARBA00049504"/>
    </source>
</evidence>
<evidence type="ECO:0000256" key="11">
    <source>
        <dbReference type="ARBA" id="ARBA00022842"/>
    </source>
</evidence>
<sequence>MLQDLNLSLKRQWYYFLLALGFFTRIPVPRFVDFKEADLNHSAKYFPLVGIIVGVVGALVFWLCDFLLPLEVSVLLSMASTIFLTGAFHEDGLADAADGLGGGWGKEQVLTIMADSRIGSYGAVTLMLALLMKYEVLSYQLVTLIPASIVAGHALSRLCAVLVMYTQNYVKFEGKSKPLATQLSMNGLMVAAFFGLLPLVFLPMKFLLAIVPMVFIWLWFSVKIKQRIGGYTGDCLGAMQQLTELAFYIGLLVSAALFTGSAINI</sequence>
<evidence type="ECO:0000256" key="16">
    <source>
        <dbReference type="ARBA" id="ARBA00032853"/>
    </source>
</evidence>
<evidence type="ECO:0000256" key="17">
    <source>
        <dbReference type="ARBA" id="ARBA00048623"/>
    </source>
</evidence>
<evidence type="ECO:0000256" key="4">
    <source>
        <dbReference type="ARBA" id="ARBA00010561"/>
    </source>
</evidence>
<proteinExistence type="inferred from homology"/>
<evidence type="ECO:0000256" key="12">
    <source>
        <dbReference type="ARBA" id="ARBA00022989"/>
    </source>
</evidence>
<reference evidence="20" key="1">
    <citation type="submission" date="2016-10" db="EMBL/GenBank/DDBJ databases">
        <title>Sequence of Gallionella enrichment culture.</title>
        <authorList>
            <person name="Poehlein A."/>
            <person name="Muehling M."/>
            <person name="Daniel R."/>
        </authorList>
    </citation>
    <scope>NUCLEOTIDE SEQUENCE</scope>
</reference>
<dbReference type="InterPro" id="IPR003805">
    <property type="entry name" value="CobS"/>
</dbReference>
<comment type="subcellular location">
    <subcellularLocation>
        <location evidence="2">Cell membrane</location>
        <topology evidence="2">Multi-pass membrane protein</topology>
    </subcellularLocation>
</comment>
<dbReference type="PANTHER" id="PTHR34148">
    <property type="entry name" value="ADENOSYLCOBINAMIDE-GDP RIBAZOLETRANSFERASE"/>
    <property type="match status" value="1"/>
</dbReference>
<comment type="catalytic activity">
    <reaction evidence="17">
        <text>alpha-ribazole + adenosylcob(III)inamide-GDP = adenosylcob(III)alamin + GMP + H(+)</text>
        <dbReference type="Rhea" id="RHEA:16049"/>
        <dbReference type="ChEBI" id="CHEBI:10329"/>
        <dbReference type="ChEBI" id="CHEBI:15378"/>
        <dbReference type="ChEBI" id="CHEBI:18408"/>
        <dbReference type="ChEBI" id="CHEBI:58115"/>
        <dbReference type="ChEBI" id="CHEBI:60487"/>
        <dbReference type="EC" id="2.7.8.26"/>
    </reaction>
</comment>
<keyword evidence="10 19" id="KW-0812">Transmembrane</keyword>
<comment type="function">
    <text evidence="14">Joins adenosylcobinamide-GDP and alpha-ribazole to generate adenosylcobalamin (Ado-cobalamin). Also synthesizes adenosylcobalamin 5'-phosphate from adenosylcobinamide-GDP and alpha-ribazole 5'-phosphate.</text>
</comment>
<comment type="caution">
    <text evidence="20">The sequence shown here is derived from an EMBL/GenBank/DDBJ whole genome shotgun (WGS) entry which is preliminary data.</text>
</comment>
<evidence type="ECO:0000256" key="8">
    <source>
        <dbReference type="ARBA" id="ARBA00022573"/>
    </source>
</evidence>
<comment type="catalytic activity">
    <reaction evidence="18">
        <text>alpha-ribazole 5'-phosphate + adenosylcob(III)inamide-GDP = adenosylcob(III)alamin 5'-phosphate + GMP + H(+)</text>
        <dbReference type="Rhea" id="RHEA:23560"/>
        <dbReference type="ChEBI" id="CHEBI:15378"/>
        <dbReference type="ChEBI" id="CHEBI:57918"/>
        <dbReference type="ChEBI" id="CHEBI:58115"/>
        <dbReference type="ChEBI" id="CHEBI:60487"/>
        <dbReference type="ChEBI" id="CHEBI:60493"/>
        <dbReference type="EC" id="2.7.8.26"/>
    </reaction>
</comment>
<dbReference type="HAMAP" id="MF_00719">
    <property type="entry name" value="CobS"/>
    <property type="match status" value="1"/>
</dbReference>
<keyword evidence="8" id="KW-0169">Cobalamin biosynthesis</keyword>
<comment type="similarity">
    <text evidence="4">Belongs to the CobS family.</text>
</comment>
<feature type="transmembrane region" description="Helical" evidence="19">
    <location>
        <begin position="206"/>
        <end position="224"/>
    </location>
</feature>
<keyword evidence="11" id="KW-0460">Magnesium</keyword>
<comment type="pathway">
    <text evidence="3">Cofactor biosynthesis; adenosylcobalamin biosynthesis; adenosylcobalamin from cob(II)yrinate a,c-diamide: step 7/7.</text>
</comment>
<feature type="transmembrane region" description="Helical" evidence="19">
    <location>
        <begin position="245"/>
        <end position="263"/>
    </location>
</feature>
<evidence type="ECO:0000256" key="19">
    <source>
        <dbReference type="SAM" id="Phobius"/>
    </source>
</evidence>
<evidence type="ECO:0000256" key="1">
    <source>
        <dbReference type="ARBA" id="ARBA00001946"/>
    </source>
</evidence>
<dbReference type="GO" id="GO:0009236">
    <property type="term" value="P:cobalamin biosynthetic process"/>
    <property type="evidence" value="ECO:0007669"/>
    <property type="project" value="UniProtKB-UniPathway"/>
</dbReference>
<evidence type="ECO:0000256" key="13">
    <source>
        <dbReference type="ARBA" id="ARBA00023136"/>
    </source>
</evidence>
<dbReference type="EC" id="2.7.8.26" evidence="5"/>
<evidence type="ECO:0000256" key="15">
    <source>
        <dbReference type="ARBA" id="ARBA00032605"/>
    </source>
</evidence>
<evidence type="ECO:0000256" key="9">
    <source>
        <dbReference type="ARBA" id="ARBA00022679"/>
    </source>
</evidence>
<feature type="transmembrane region" description="Helical" evidence="19">
    <location>
        <begin position="143"/>
        <end position="166"/>
    </location>
</feature>
<feature type="transmembrane region" description="Helical" evidence="19">
    <location>
        <begin position="48"/>
        <end position="68"/>
    </location>
</feature>
<evidence type="ECO:0000256" key="10">
    <source>
        <dbReference type="ARBA" id="ARBA00022692"/>
    </source>
</evidence>
<feature type="transmembrane region" description="Helical" evidence="19">
    <location>
        <begin position="12"/>
        <end position="28"/>
    </location>
</feature>
<keyword evidence="9 20" id="KW-0808">Transferase</keyword>
<dbReference type="NCBIfam" id="TIGR00317">
    <property type="entry name" value="cobS"/>
    <property type="match status" value="1"/>
</dbReference>
<dbReference type="UniPathway" id="UPA00148">
    <property type="reaction ID" value="UER00238"/>
</dbReference>
<comment type="cofactor">
    <cofactor evidence="1">
        <name>Mg(2+)</name>
        <dbReference type="ChEBI" id="CHEBI:18420"/>
    </cofactor>
</comment>
<dbReference type="GO" id="GO:0051073">
    <property type="term" value="F:adenosylcobinamide-GDP ribazoletransferase activity"/>
    <property type="evidence" value="ECO:0007669"/>
    <property type="project" value="UniProtKB-EC"/>
</dbReference>
<dbReference type="AlphaFoldDB" id="A0A1J5RNS7"/>
<evidence type="ECO:0000256" key="6">
    <source>
        <dbReference type="ARBA" id="ARBA00015850"/>
    </source>
</evidence>
<organism evidence="20">
    <name type="scientific">mine drainage metagenome</name>
    <dbReference type="NCBI Taxonomy" id="410659"/>
    <lineage>
        <taxon>unclassified sequences</taxon>
        <taxon>metagenomes</taxon>
        <taxon>ecological metagenomes</taxon>
    </lineage>
</organism>
<dbReference type="NCBIfam" id="NF001277">
    <property type="entry name" value="PRK00235.1-3"/>
    <property type="match status" value="1"/>
</dbReference>
<evidence type="ECO:0000256" key="2">
    <source>
        <dbReference type="ARBA" id="ARBA00004651"/>
    </source>
</evidence>
<evidence type="ECO:0000256" key="5">
    <source>
        <dbReference type="ARBA" id="ARBA00013200"/>
    </source>
</evidence>
<keyword evidence="13 19" id="KW-0472">Membrane</keyword>
<name>A0A1J5RNS7_9ZZZZ</name>
<protein>
    <recommendedName>
        <fullName evidence="6">Adenosylcobinamide-GDP ribazoletransferase</fullName>
        <ecNumber evidence="5">2.7.8.26</ecNumber>
    </recommendedName>
    <alternativeName>
        <fullName evidence="16">Cobalamin synthase</fullName>
    </alternativeName>
    <alternativeName>
        <fullName evidence="15">Cobalamin-5'-phosphate synthase</fullName>
    </alternativeName>
</protein>
<dbReference type="GO" id="GO:0005886">
    <property type="term" value="C:plasma membrane"/>
    <property type="evidence" value="ECO:0007669"/>
    <property type="project" value="UniProtKB-SubCell"/>
</dbReference>
<evidence type="ECO:0000256" key="14">
    <source>
        <dbReference type="ARBA" id="ARBA00025228"/>
    </source>
</evidence>
<dbReference type="GO" id="GO:0008818">
    <property type="term" value="F:cobalamin 5'-phosphate synthase activity"/>
    <property type="evidence" value="ECO:0007669"/>
    <property type="project" value="InterPro"/>
</dbReference>
<accession>A0A1J5RNS7</accession>
<dbReference type="EMBL" id="MLJW01000316">
    <property type="protein sequence ID" value="OIQ89765.1"/>
    <property type="molecule type" value="Genomic_DNA"/>
</dbReference>
<keyword evidence="12 19" id="KW-1133">Transmembrane helix</keyword>
<dbReference type="Pfam" id="PF02654">
    <property type="entry name" value="CobS"/>
    <property type="match status" value="1"/>
</dbReference>
<gene>
    <name evidence="20" type="primary">cobS_10</name>
    <name evidence="20" type="ORF">GALL_283300</name>
</gene>
<feature type="transmembrane region" description="Helical" evidence="19">
    <location>
        <begin position="178"/>
        <end position="200"/>
    </location>
</feature>
<keyword evidence="7" id="KW-1003">Cell membrane</keyword>